<dbReference type="EMBL" id="JARJLG010000107">
    <property type="protein sequence ID" value="KAJ7744444.1"/>
    <property type="molecule type" value="Genomic_DNA"/>
</dbReference>
<gene>
    <name evidence="1" type="ORF">DFH07DRAFT_777020</name>
</gene>
<dbReference type="AlphaFoldDB" id="A0AAD7N3T2"/>
<protein>
    <submittedName>
        <fullName evidence="1">Uncharacterized protein</fullName>
    </submittedName>
</protein>
<evidence type="ECO:0000313" key="1">
    <source>
        <dbReference type="EMBL" id="KAJ7744444.1"/>
    </source>
</evidence>
<organism evidence="1 2">
    <name type="scientific">Mycena maculata</name>
    <dbReference type="NCBI Taxonomy" id="230809"/>
    <lineage>
        <taxon>Eukaryota</taxon>
        <taxon>Fungi</taxon>
        <taxon>Dikarya</taxon>
        <taxon>Basidiomycota</taxon>
        <taxon>Agaricomycotina</taxon>
        <taxon>Agaricomycetes</taxon>
        <taxon>Agaricomycetidae</taxon>
        <taxon>Agaricales</taxon>
        <taxon>Marasmiineae</taxon>
        <taxon>Mycenaceae</taxon>
        <taxon>Mycena</taxon>
    </lineage>
</organism>
<keyword evidence="2" id="KW-1185">Reference proteome</keyword>
<comment type="caution">
    <text evidence="1">The sequence shown here is derived from an EMBL/GenBank/DDBJ whole genome shotgun (WGS) entry which is preliminary data.</text>
</comment>
<accession>A0AAD7N3T2</accession>
<evidence type="ECO:0000313" key="2">
    <source>
        <dbReference type="Proteomes" id="UP001215280"/>
    </source>
</evidence>
<name>A0AAD7N3T2_9AGAR</name>
<dbReference type="Proteomes" id="UP001215280">
    <property type="component" value="Unassembled WGS sequence"/>
</dbReference>
<proteinExistence type="predicted"/>
<sequence>MSKKGNSHPLKLSVLLLSPGFALFWSCLSNYTDFEPWKGPGSAAQNLKILSGMGASISGYKPGSCVAAQLQIVTKLTRAKTNVTLSCGGTSNRKHQFESRHTMLDVPTYNGSGGTSKENHYLGLGIRSSHTSEAQLQGWKDLVSEMERPHLLMSRSFFTKVVGMITNYAADQKKLAFLFNELKKQTKRELRGERALLLLSPPALLLLICDLNLEKIANAGGQAAWDLLPSDEQGRCNAALYGDLCRSYGQDLFDQLSMEEKRGVDLFVWAGCCMHKDLNVHRGDPDLRLPRHGQRNYLHGVKTTELMGALLNNKDDKKGKQDRHTIYFEAQEHLDSLKFNHMESNICKALLDIPMRTELAALALHGQAITHPSGASFETAAFNGQPWEHPEAIYAILALAHTLPHLKGVLRYFLEGSLKK</sequence>
<reference evidence="1" key="1">
    <citation type="submission" date="2023-03" db="EMBL/GenBank/DDBJ databases">
        <title>Massive genome expansion in bonnet fungi (Mycena s.s.) driven by repeated elements and novel gene families across ecological guilds.</title>
        <authorList>
            <consortium name="Lawrence Berkeley National Laboratory"/>
            <person name="Harder C.B."/>
            <person name="Miyauchi S."/>
            <person name="Viragh M."/>
            <person name="Kuo A."/>
            <person name="Thoen E."/>
            <person name="Andreopoulos B."/>
            <person name="Lu D."/>
            <person name="Skrede I."/>
            <person name="Drula E."/>
            <person name="Henrissat B."/>
            <person name="Morin E."/>
            <person name="Kohler A."/>
            <person name="Barry K."/>
            <person name="LaButti K."/>
            <person name="Morin E."/>
            <person name="Salamov A."/>
            <person name="Lipzen A."/>
            <person name="Mereny Z."/>
            <person name="Hegedus B."/>
            <person name="Baldrian P."/>
            <person name="Stursova M."/>
            <person name="Weitz H."/>
            <person name="Taylor A."/>
            <person name="Grigoriev I.V."/>
            <person name="Nagy L.G."/>
            <person name="Martin F."/>
            <person name="Kauserud H."/>
        </authorList>
    </citation>
    <scope>NUCLEOTIDE SEQUENCE</scope>
    <source>
        <strain evidence="1">CBHHK188m</strain>
    </source>
</reference>